<name>A0A565ATM5_9BRAS</name>
<evidence type="ECO:0000313" key="2">
    <source>
        <dbReference type="EMBL" id="VVA91988.1"/>
    </source>
</evidence>
<sequence>MTKSPGKATNTAENPSPVKSKRAGASDKAGGSKSKKQKCTAIVKVKSKVVLLTQRLRTRGLNPLANPTTISAPLIVEDDSGDSVSGNRDSLTHQGSDLAARTGAGVSGTAKGRHAFHLEEMVDDPEDVRLAFDPSKDVISLLTDGHIRKWEDLSTSRMKAGRNNQQTKEKSLRVTRHARWHLELGTSLPGSVRGMSGSGNKEV</sequence>
<dbReference type="Proteomes" id="UP000489600">
    <property type="component" value="Unassembled WGS sequence"/>
</dbReference>
<feature type="region of interest" description="Disordered" evidence="1">
    <location>
        <begin position="1"/>
        <end position="38"/>
    </location>
</feature>
<dbReference type="EMBL" id="CABITT030000001">
    <property type="protein sequence ID" value="VVA91988.1"/>
    <property type="molecule type" value="Genomic_DNA"/>
</dbReference>
<keyword evidence="3" id="KW-1185">Reference proteome</keyword>
<feature type="compositionally biased region" description="Polar residues" evidence="1">
    <location>
        <begin position="1"/>
        <end position="14"/>
    </location>
</feature>
<protein>
    <submittedName>
        <fullName evidence="2">Uncharacterized protein</fullName>
    </submittedName>
</protein>
<feature type="compositionally biased region" description="Polar residues" evidence="1">
    <location>
        <begin position="82"/>
        <end position="95"/>
    </location>
</feature>
<evidence type="ECO:0000256" key="1">
    <source>
        <dbReference type="SAM" id="MobiDB-lite"/>
    </source>
</evidence>
<feature type="region of interest" description="Disordered" evidence="1">
    <location>
        <begin position="80"/>
        <end position="106"/>
    </location>
</feature>
<accession>A0A565ATM5</accession>
<proteinExistence type="predicted"/>
<evidence type="ECO:0000313" key="3">
    <source>
        <dbReference type="Proteomes" id="UP000489600"/>
    </source>
</evidence>
<gene>
    <name evidence="2" type="ORF">ANE_LOCUS2433</name>
</gene>
<reference evidence="2" key="1">
    <citation type="submission" date="2019-07" db="EMBL/GenBank/DDBJ databases">
        <authorList>
            <person name="Dittberner H."/>
        </authorList>
    </citation>
    <scope>NUCLEOTIDE SEQUENCE [LARGE SCALE GENOMIC DNA]</scope>
</reference>
<dbReference type="AlphaFoldDB" id="A0A565ATM5"/>
<organism evidence="2 3">
    <name type="scientific">Arabis nemorensis</name>
    <dbReference type="NCBI Taxonomy" id="586526"/>
    <lineage>
        <taxon>Eukaryota</taxon>
        <taxon>Viridiplantae</taxon>
        <taxon>Streptophyta</taxon>
        <taxon>Embryophyta</taxon>
        <taxon>Tracheophyta</taxon>
        <taxon>Spermatophyta</taxon>
        <taxon>Magnoliopsida</taxon>
        <taxon>eudicotyledons</taxon>
        <taxon>Gunneridae</taxon>
        <taxon>Pentapetalae</taxon>
        <taxon>rosids</taxon>
        <taxon>malvids</taxon>
        <taxon>Brassicales</taxon>
        <taxon>Brassicaceae</taxon>
        <taxon>Arabideae</taxon>
        <taxon>Arabis</taxon>
    </lineage>
</organism>
<comment type="caution">
    <text evidence="2">The sequence shown here is derived from an EMBL/GenBank/DDBJ whole genome shotgun (WGS) entry which is preliminary data.</text>
</comment>